<feature type="transmembrane region" description="Helical" evidence="8">
    <location>
        <begin position="184"/>
        <end position="207"/>
    </location>
</feature>
<evidence type="ECO:0000256" key="9">
    <source>
        <dbReference type="SAM" id="MobiDB-lite"/>
    </source>
</evidence>
<proteinExistence type="inferred from homology"/>
<evidence type="ECO:0000256" key="6">
    <source>
        <dbReference type="ARBA" id="ARBA00022989"/>
    </source>
</evidence>
<feature type="transmembrane region" description="Helical" evidence="8">
    <location>
        <begin position="455"/>
        <end position="478"/>
    </location>
</feature>
<feature type="transmembrane region" description="Helical" evidence="8">
    <location>
        <begin position="569"/>
        <end position="594"/>
    </location>
</feature>
<feature type="transmembrane region" description="Helical" evidence="8">
    <location>
        <begin position="104"/>
        <end position="128"/>
    </location>
</feature>
<evidence type="ECO:0000259" key="10">
    <source>
        <dbReference type="PROSITE" id="PS50928"/>
    </source>
</evidence>
<accession>A0A853ELK7</accession>
<feature type="region of interest" description="Disordered" evidence="9">
    <location>
        <begin position="1"/>
        <end position="49"/>
    </location>
</feature>
<evidence type="ECO:0000256" key="2">
    <source>
        <dbReference type="ARBA" id="ARBA00022448"/>
    </source>
</evidence>
<name>A0A853ELK7_9ACTO</name>
<keyword evidence="3" id="KW-1003">Cell membrane</keyword>
<dbReference type="PROSITE" id="PS50928">
    <property type="entry name" value="ABC_TM1"/>
    <property type="match status" value="2"/>
</dbReference>
<gene>
    <name evidence="11" type="ORF">HZZ05_06145</name>
</gene>
<evidence type="ECO:0000256" key="8">
    <source>
        <dbReference type="RuleBase" id="RU363032"/>
    </source>
</evidence>
<feature type="transmembrane region" description="Helical" evidence="8">
    <location>
        <begin position="284"/>
        <end position="303"/>
    </location>
</feature>
<dbReference type="CDD" id="cd06261">
    <property type="entry name" value="TM_PBP2"/>
    <property type="match status" value="2"/>
</dbReference>
<dbReference type="PANTHER" id="PTHR43357">
    <property type="entry name" value="INNER MEMBRANE ABC TRANSPORTER PERMEASE PROTEIN YDCV"/>
    <property type="match status" value="1"/>
</dbReference>
<keyword evidence="7 8" id="KW-0472">Membrane</keyword>
<dbReference type="Gene3D" id="1.10.3720.10">
    <property type="entry name" value="MetI-like"/>
    <property type="match status" value="2"/>
</dbReference>
<feature type="transmembrane region" description="Helical" evidence="8">
    <location>
        <begin position="385"/>
        <end position="412"/>
    </location>
</feature>
<feature type="transmembrane region" description="Helical" evidence="8">
    <location>
        <begin position="56"/>
        <end position="84"/>
    </location>
</feature>
<evidence type="ECO:0000256" key="4">
    <source>
        <dbReference type="ARBA" id="ARBA00022519"/>
    </source>
</evidence>
<dbReference type="RefSeq" id="WP_179900402.1">
    <property type="nucleotide sequence ID" value="NZ_JANJZE010000006.1"/>
</dbReference>
<dbReference type="PANTHER" id="PTHR43357:SF3">
    <property type="entry name" value="FE(3+)-TRANSPORT SYSTEM PERMEASE PROTEIN FBPB 2"/>
    <property type="match status" value="1"/>
</dbReference>
<comment type="caution">
    <text evidence="11">The sequence shown here is derived from an EMBL/GenBank/DDBJ whole genome shotgun (WGS) entry which is preliminary data.</text>
</comment>
<comment type="similarity">
    <text evidence="8">Belongs to the binding-protein-dependent transport system permease family.</text>
</comment>
<keyword evidence="5 8" id="KW-0812">Transmembrane</keyword>
<evidence type="ECO:0000256" key="3">
    <source>
        <dbReference type="ARBA" id="ARBA00022475"/>
    </source>
</evidence>
<sequence>MSSAASTLPAAGASSPPPTSPTSSTPSCPHPGPGRADAGPARSRASRSTRVRQDRVTIGIVTLVTAILVVLVLLPLVTILSRAFSAGGLAVLGSLLRSPSNRAIVVNTVVLGVVVGAVGTLVGFFLAYVQARVAIPGKRLLHLICLIPIVSPPFAVATASITLFGRNGIVSTQILGQQWNIYGLPGLTLVLSLSFFPVAYMNMLGMLRNLDPAMEEAAASLGASPWTIFRTVTLPMLIPGFASSFLLLFVEAIADLANPLVIGGDFTVLASRAYIAINGEYNTAAGSAYSLVLLVPALLVFLLQRYWASRSSAVSVTGKPTGRMRLVSAPLPRGILGATAGALALFIVSIYATVIVGAFVNILGVDNTFTLKNFQYVLSGIGNDAMIDTTVLALIATPIAGVLGMLVAWLVVVRLRASAGLMDFLGMLGLAVPGTVLGIGYLITFNRPVIAGNLMFMPALAGGSAVFGGAIAIIMVYVARSMPSGQRSGIASLQQVDASIDEASTSLGASGLQTFMRVTMPLIRPAFIAGLTYAFARSMTTLSPIVFITTPRTKIMTSQILAEVDAGRFGNAFAFCTILIVIVMTVIGLTNLLIRDTSVTSQARTGL</sequence>
<evidence type="ECO:0000313" key="11">
    <source>
        <dbReference type="EMBL" id="NYS69102.1"/>
    </source>
</evidence>
<evidence type="ECO:0000256" key="1">
    <source>
        <dbReference type="ARBA" id="ARBA00004429"/>
    </source>
</evidence>
<dbReference type="SUPFAM" id="SSF161098">
    <property type="entry name" value="MetI-like"/>
    <property type="match status" value="2"/>
</dbReference>
<dbReference type="GO" id="GO:0055085">
    <property type="term" value="P:transmembrane transport"/>
    <property type="evidence" value="ECO:0007669"/>
    <property type="project" value="InterPro"/>
</dbReference>
<feature type="transmembrane region" description="Helical" evidence="8">
    <location>
        <begin position="424"/>
        <end position="443"/>
    </location>
</feature>
<dbReference type="InterPro" id="IPR035906">
    <property type="entry name" value="MetI-like_sf"/>
</dbReference>
<evidence type="ECO:0000256" key="7">
    <source>
        <dbReference type="ARBA" id="ARBA00023136"/>
    </source>
</evidence>
<dbReference type="AlphaFoldDB" id="A0A853ELK7"/>
<feature type="transmembrane region" description="Helical" evidence="8">
    <location>
        <begin position="526"/>
        <end position="549"/>
    </location>
</feature>
<dbReference type="InterPro" id="IPR000515">
    <property type="entry name" value="MetI-like"/>
</dbReference>
<dbReference type="EMBL" id="JACBXV010000065">
    <property type="protein sequence ID" value="NYS69102.1"/>
    <property type="molecule type" value="Genomic_DNA"/>
</dbReference>
<protein>
    <submittedName>
        <fullName evidence="11">Iron ABC transporter permease</fullName>
    </submittedName>
</protein>
<dbReference type="Proteomes" id="UP000572528">
    <property type="component" value="Unassembled WGS sequence"/>
</dbReference>
<feature type="compositionally biased region" description="Low complexity" evidence="9">
    <location>
        <begin position="1"/>
        <end position="14"/>
    </location>
</feature>
<evidence type="ECO:0000256" key="5">
    <source>
        <dbReference type="ARBA" id="ARBA00022692"/>
    </source>
</evidence>
<comment type="subcellular location">
    <subcellularLocation>
        <location evidence="1">Cell inner membrane</location>
        <topology evidence="1">Multi-pass membrane protein</topology>
    </subcellularLocation>
    <subcellularLocation>
        <location evidence="8">Cell membrane</location>
        <topology evidence="8">Multi-pass membrane protein</topology>
    </subcellularLocation>
</comment>
<feature type="transmembrane region" description="Helical" evidence="8">
    <location>
        <begin position="140"/>
        <end position="164"/>
    </location>
</feature>
<feature type="compositionally biased region" description="Low complexity" evidence="9">
    <location>
        <begin position="21"/>
        <end position="43"/>
    </location>
</feature>
<feature type="transmembrane region" description="Helical" evidence="8">
    <location>
        <begin position="334"/>
        <end position="365"/>
    </location>
</feature>
<dbReference type="GO" id="GO:0005886">
    <property type="term" value="C:plasma membrane"/>
    <property type="evidence" value="ECO:0007669"/>
    <property type="project" value="UniProtKB-SubCell"/>
</dbReference>
<feature type="domain" description="ABC transmembrane type-1" evidence="10">
    <location>
        <begin position="105"/>
        <end position="304"/>
    </location>
</feature>
<reference evidence="11 12" key="1">
    <citation type="submission" date="2020-07" db="EMBL/GenBank/DDBJ databases">
        <title>MOT database genomes.</title>
        <authorList>
            <person name="Joseph S."/>
            <person name="Aduse-Opoku J."/>
            <person name="Hashim A."/>
            <person name="Wade W."/>
            <person name="Curtis M."/>
        </authorList>
    </citation>
    <scope>NUCLEOTIDE SEQUENCE [LARGE SCALE GENOMIC DNA]</scope>
    <source>
        <strain evidence="11 12">WMus004</strain>
    </source>
</reference>
<organism evidence="11 12">
    <name type="scientific">Actinomyces bowdenii</name>
    <dbReference type="NCBI Taxonomy" id="131109"/>
    <lineage>
        <taxon>Bacteria</taxon>
        <taxon>Bacillati</taxon>
        <taxon>Actinomycetota</taxon>
        <taxon>Actinomycetes</taxon>
        <taxon>Actinomycetales</taxon>
        <taxon>Actinomycetaceae</taxon>
        <taxon>Actinomyces</taxon>
    </lineage>
</organism>
<keyword evidence="4" id="KW-0997">Cell inner membrane</keyword>
<keyword evidence="2 8" id="KW-0813">Transport</keyword>
<evidence type="ECO:0000313" key="12">
    <source>
        <dbReference type="Proteomes" id="UP000572528"/>
    </source>
</evidence>
<feature type="transmembrane region" description="Helical" evidence="8">
    <location>
        <begin position="228"/>
        <end position="250"/>
    </location>
</feature>
<keyword evidence="6 8" id="KW-1133">Transmembrane helix</keyword>
<dbReference type="Pfam" id="PF00528">
    <property type="entry name" value="BPD_transp_1"/>
    <property type="match status" value="2"/>
</dbReference>
<feature type="domain" description="ABC transmembrane type-1" evidence="10">
    <location>
        <begin position="386"/>
        <end position="590"/>
    </location>
</feature>